<evidence type="ECO:0000313" key="3">
    <source>
        <dbReference type="Proteomes" id="UP000218209"/>
    </source>
</evidence>
<feature type="compositionally biased region" description="Low complexity" evidence="1">
    <location>
        <begin position="1156"/>
        <end position="1171"/>
    </location>
</feature>
<feature type="region of interest" description="Disordered" evidence="1">
    <location>
        <begin position="327"/>
        <end position="348"/>
    </location>
</feature>
<dbReference type="AlphaFoldDB" id="A0A1X6P2G8"/>
<feature type="compositionally biased region" description="Polar residues" evidence="1">
    <location>
        <begin position="987"/>
        <end position="998"/>
    </location>
</feature>
<accession>A0A1X6P2G8</accession>
<name>A0A1X6P2G8_PORUM</name>
<feature type="region of interest" description="Disordered" evidence="1">
    <location>
        <begin position="734"/>
        <end position="762"/>
    </location>
</feature>
<feature type="region of interest" description="Disordered" evidence="1">
    <location>
        <begin position="1134"/>
        <end position="1223"/>
    </location>
</feature>
<feature type="compositionally biased region" description="Low complexity" evidence="1">
    <location>
        <begin position="481"/>
        <end position="490"/>
    </location>
</feature>
<protein>
    <submittedName>
        <fullName evidence="2">Uncharacterized protein</fullName>
    </submittedName>
</protein>
<feature type="compositionally biased region" description="Low complexity" evidence="1">
    <location>
        <begin position="1039"/>
        <end position="1051"/>
    </location>
</feature>
<feature type="compositionally biased region" description="Acidic residues" evidence="1">
    <location>
        <begin position="1206"/>
        <end position="1223"/>
    </location>
</feature>
<evidence type="ECO:0000313" key="2">
    <source>
        <dbReference type="EMBL" id="OSX75072.1"/>
    </source>
</evidence>
<organism evidence="2 3">
    <name type="scientific">Porphyra umbilicalis</name>
    <name type="common">Purple laver</name>
    <name type="synonym">Red alga</name>
    <dbReference type="NCBI Taxonomy" id="2786"/>
    <lineage>
        <taxon>Eukaryota</taxon>
        <taxon>Rhodophyta</taxon>
        <taxon>Bangiophyceae</taxon>
        <taxon>Bangiales</taxon>
        <taxon>Bangiaceae</taxon>
        <taxon>Porphyra</taxon>
    </lineage>
</organism>
<reference evidence="2 3" key="1">
    <citation type="submission" date="2017-03" db="EMBL/GenBank/DDBJ databases">
        <title>WGS assembly of Porphyra umbilicalis.</title>
        <authorList>
            <person name="Brawley S.H."/>
            <person name="Blouin N.A."/>
            <person name="Ficko-Blean E."/>
            <person name="Wheeler G.L."/>
            <person name="Lohr M."/>
            <person name="Goodson H.V."/>
            <person name="Jenkins J.W."/>
            <person name="Blaby-Haas C.E."/>
            <person name="Helliwell K.E."/>
            <person name="Chan C."/>
            <person name="Marriage T."/>
            <person name="Bhattacharya D."/>
            <person name="Klein A.S."/>
            <person name="Badis Y."/>
            <person name="Brodie J."/>
            <person name="Cao Y."/>
            <person name="Collen J."/>
            <person name="Dittami S.M."/>
            <person name="Gachon C.M."/>
            <person name="Green B.R."/>
            <person name="Karpowicz S."/>
            <person name="Kim J.W."/>
            <person name="Kudahl U."/>
            <person name="Lin S."/>
            <person name="Michel G."/>
            <person name="Mittag M."/>
            <person name="Olson B.J."/>
            <person name="Pangilinan J."/>
            <person name="Peng Y."/>
            <person name="Qiu H."/>
            <person name="Shu S."/>
            <person name="Singer J.T."/>
            <person name="Smith A.G."/>
            <person name="Sprecher B.N."/>
            <person name="Wagner V."/>
            <person name="Wang W."/>
            <person name="Wang Z.-Y."/>
            <person name="Yan J."/>
            <person name="Yarish C."/>
            <person name="Zoeuner-Riek S."/>
            <person name="Zhuang Y."/>
            <person name="Zou Y."/>
            <person name="Lindquist E.A."/>
            <person name="Grimwood J."/>
            <person name="Barry K."/>
            <person name="Rokhsar D.S."/>
            <person name="Schmutz J."/>
            <person name="Stiller J.W."/>
            <person name="Grossman A.R."/>
            <person name="Prochnik S.E."/>
        </authorList>
    </citation>
    <scope>NUCLEOTIDE SEQUENCE [LARGE SCALE GENOMIC DNA]</scope>
    <source>
        <strain evidence="2">4086291</strain>
    </source>
</reference>
<keyword evidence="3" id="KW-1185">Reference proteome</keyword>
<feature type="compositionally biased region" description="Basic residues" evidence="1">
    <location>
        <begin position="1181"/>
        <end position="1195"/>
    </location>
</feature>
<dbReference type="OrthoDB" id="2507178at2759"/>
<evidence type="ECO:0000256" key="1">
    <source>
        <dbReference type="SAM" id="MobiDB-lite"/>
    </source>
</evidence>
<feature type="region of interest" description="Disordered" evidence="1">
    <location>
        <begin position="1082"/>
        <end position="1109"/>
    </location>
</feature>
<feature type="region of interest" description="Disordered" evidence="1">
    <location>
        <begin position="927"/>
        <end position="951"/>
    </location>
</feature>
<feature type="region of interest" description="Disordered" evidence="1">
    <location>
        <begin position="34"/>
        <end position="56"/>
    </location>
</feature>
<feature type="region of interest" description="Disordered" evidence="1">
    <location>
        <begin position="465"/>
        <end position="497"/>
    </location>
</feature>
<feature type="region of interest" description="Disordered" evidence="1">
    <location>
        <begin position="852"/>
        <end position="899"/>
    </location>
</feature>
<feature type="compositionally biased region" description="Low complexity" evidence="1">
    <location>
        <begin position="930"/>
        <end position="950"/>
    </location>
</feature>
<dbReference type="Proteomes" id="UP000218209">
    <property type="component" value="Unassembled WGS sequence"/>
</dbReference>
<dbReference type="EMBL" id="KV918919">
    <property type="protein sequence ID" value="OSX75072.1"/>
    <property type="molecule type" value="Genomic_DNA"/>
</dbReference>
<feature type="region of interest" description="Disordered" evidence="1">
    <location>
        <begin position="971"/>
        <end position="1051"/>
    </location>
</feature>
<feature type="compositionally biased region" description="Low complexity" evidence="1">
    <location>
        <begin position="335"/>
        <end position="345"/>
    </location>
</feature>
<sequence length="1223" mass="124622">MRTDVGDRIVLISIDRRTPPPPRARAHVAATDLAREPAHCSPRSTPTWTAPPPPAAAAASAEASALVLWASAALYQQDAAPARAASAVYHVPTGAGHRPAAPLVPSRVCVSVGSGEDLADAAAAGTTEPRARDSHASRSAIAAAVAASAAAAAARAAAAAAVVAARCSTSRGPPRLPQRAATPAGASAPVGFAARGARPPLCPSSAVGRLQPAVLSPSPVPSSLAVCPRGTRPPSCVSSSLGSSSTCPHSPPCISSWLGSSPTGVRRPPPVPSSLEPAVRDTSAIGRQLSAARVAAAGAAAAPADASVIAAADAAVDAAAVHARPNADASKDASGVGAAGDTAAAGAGGGRVAAADRTTTAADATAALRGCHDDASNTIGAGARYKAAVVSDAGDTYGRYTAADAVAAFTAGGRHKAADSFTNAVPVTDADGDDQDGGGRDRFVRVGPLAAHGFSFGAAAKAASSGPVSMGRGGVGRVEETVPTGPPAGQRRQRRPEADAYVVAPGVTPPTAAAAAAAPAAAVPEDAAAAAAANPNVREVTMAAADADASRRASEALELVGPVSKKGSTRSIAWSPEEALCVGKGWAQATNDPLLGTCQGMQAFFDKMVVNTRVCMIKAELPDLDKRLDRTDKRVERMFRYDITNAVHKLNGCLIRVHQRELTGSPSEADLDMAAVAVYNSKDPYAGIRREETATQCMFYLVWTYLRHFPKFSPESSIQALKNMGYKVCGDPSLTATDDDDANGNRKRSATGAQMSELPAGTKAAKAAVRREAREAAEQARVSEAHISALSSLAKSSADRNSMMRDQNEVAFWSQPHVRATPEGETWLRLQLQRRLQSTSVATPVMATDATAASASTAGGQDGGSAEVNAARTDGPARVEPSGQEQGRNSGAVAPPAARTARLKAAMAACRRSGGYDAATDAVNNHRRSPAAATAAAATPGTGQAAAVSRQSRRAHDAAVAAAVADAVAATRSRVGDARFARPTRAPRNSSPDVSNVIGTEMFTVPINRKTPPAPAGRTKTPASAGRTTPPARAAGRCSSPASTASRPVTSAAASAAAARGLDDGDGADSDVVLVGTQRRTPDLQMHQAGPNNSAQGAARPTRGEASMRTKKVAFANSKQPVSSMLQQAIAALKRTEDTTRKPVAPEDPDLDLEDAAPPRGRSAAPASSASFVESTPSPPSRRRRRAMRSRHVTRRIIYASSSSSNDEEDEGESNSDDDADDE</sequence>
<proteinExistence type="predicted"/>
<gene>
    <name evidence="2" type="ORF">BU14_0256s0025</name>
</gene>
<feature type="compositionally biased region" description="Basic and acidic residues" evidence="1">
    <location>
        <begin position="1134"/>
        <end position="1145"/>
    </location>
</feature>